<feature type="non-terminal residue" evidence="1">
    <location>
        <position position="385"/>
    </location>
</feature>
<protein>
    <submittedName>
        <fullName evidence="1">Uncharacterized protein</fullName>
    </submittedName>
</protein>
<name>A0A388TGC6_TERA1</name>
<dbReference type="Proteomes" id="UP000269352">
    <property type="component" value="Unassembled WGS sequence"/>
</dbReference>
<reference evidence="1 2" key="1">
    <citation type="journal article" date="2019" name="ISME J.">
        <title>Genome analyses of uncultured TG2/ZB3 bacteria in 'Margulisbacteria' specifically attached to ectosymbiotic spirochetes of protists in the termite gut.</title>
        <authorList>
            <person name="Utami Y.D."/>
            <person name="Kuwahara H."/>
            <person name="Igai K."/>
            <person name="Murakami T."/>
            <person name="Sugaya K."/>
            <person name="Morikawa T."/>
            <person name="Nagura Y."/>
            <person name="Yuki M."/>
            <person name="Deevong P."/>
            <person name="Inoue T."/>
            <person name="Kihara K."/>
            <person name="Lo N."/>
            <person name="Yamada A."/>
            <person name="Ohkuma M."/>
            <person name="Hongoh Y."/>
        </authorList>
    </citation>
    <scope>NUCLEOTIDE SEQUENCE [LARGE SCALE GENOMIC DNA]</scope>
    <source>
        <strain evidence="1">NkOx7-01</strain>
    </source>
</reference>
<dbReference type="EMBL" id="BGZN01000210">
    <property type="protein sequence ID" value="GBR75249.1"/>
    <property type="molecule type" value="Genomic_DNA"/>
</dbReference>
<comment type="caution">
    <text evidence="1">The sequence shown here is derived from an EMBL/GenBank/DDBJ whole genome shotgun (WGS) entry which is preliminary data.</text>
</comment>
<gene>
    <name evidence="1" type="ORF">NO1_2265</name>
</gene>
<organism evidence="1 2">
    <name type="scientific">Termititenax aidoneus</name>
    <dbReference type="NCBI Taxonomy" id="2218524"/>
    <lineage>
        <taxon>Bacteria</taxon>
        <taxon>Bacillati</taxon>
        <taxon>Candidatus Margulisiibacteriota</taxon>
        <taxon>Candidatus Termititenacia</taxon>
        <taxon>Candidatus Termititenacales</taxon>
        <taxon>Candidatus Termititenacaceae</taxon>
        <taxon>Candidatus Termititenax</taxon>
    </lineage>
</organism>
<accession>A0A388TGC6</accession>
<evidence type="ECO:0000313" key="2">
    <source>
        <dbReference type="Proteomes" id="UP000269352"/>
    </source>
</evidence>
<keyword evidence="2" id="KW-1185">Reference proteome</keyword>
<evidence type="ECO:0000313" key="1">
    <source>
        <dbReference type="EMBL" id="GBR75249.1"/>
    </source>
</evidence>
<proteinExistence type="predicted"/>
<dbReference type="AlphaFoldDB" id="A0A388TGC6"/>
<sequence length="385" mass="41375">MQLAGRTNGSLDDNTNRQNWHAALRTHFHSQLNDPVLLNRLRSVDNAVAEAGRGRSRLIGPAGGNALEANEQMRAQAFHDQVITPISVGQNNTYNSTNGQSSGAQASTNYRREMTAALNNLCEAGEPLDYFPVLNMLRNSNTTWDFGSIDQARDAAKNDQELQANLMLFESSPSTKPKPLYNTAPSWTPETDILGIKDASGTTIQPGMLDIIRNMPPANTASVKQNEIRLSAILNTREVLLDESKGEPLSPELEAALAELNKMEAETAQALRGMGYGSEAGTIPGEFTDDEQENDTAAKGFQDAMRTLYTQKNPAISLDGKTQLLPDKSDNLPAVLSNTGTSFKSTVGADGTNRAELAKLDVGGDITTASGINSAMKAIFFIAAS</sequence>